<accession>A0AAV2CH42</accession>
<organism evidence="1 2">
    <name type="scientific">Linum trigynum</name>
    <dbReference type="NCBI Taxonomy" id="586398"/>
    <lineage>
        <taxon>Eukaryota</taxon>
        <taxon>Viridiplantae</taxon>
        <taxon>Streptophyta</taxon>
        <taxon>Embryophyta</taxon>
        <taxon>Tracheophyta</taxon>
        <taxon>Spermatophyta</taxon>
        <taxon>Magnoliopsida</taxon>
        <taxon>eudicotyledons</taxon>
        <taxon>Gunneridae</taxon>
        <taxon>Pentapetalae</taxon>
        <taxon>rosids</taxon>
        <taxon>fabids</taxon>
        <taxon>Malpighiales</taxon>
        <taxon>Linaceae</taxon>
        <taxon>Linum</taxon>
    </lineage>
</organism>
<dbReference type="Proteomes" id="UP001497516">
    <property type="component" value="Chromosome 1"/>
</dbReference>
<sequence>MECAKDGGESAAPIPLKAVVVRFFQSSQVAILKKEDQGIPVSVGSSQSRFARSHSSWLEEKNSNCRWFGTRRLQRYSAGGQSLKM</sequence>
<keyword evidence="2" id="KW-1185">Reference proteome</keyword>
<reference evidence="1 2" key="1">
    <citation type="submission" date="2024-04" db="EMBL/GenBank/DDBJ databases">
        <authorList>
            <person name="Fracassetti M."/>
        </authorList>
    </citation>
    <scope>NUCLEOTIDE SEQUENCE [LARGE SCALE GENOMIC DNA]</scope>
</reference>
<proteinExistence type="predicted"/>
<dbReference type="AlphaFoldDB" id="A0AAV2CH42"/>
<name>A0AAV2CH42_9ROSI</name>
<evidence type="ECO:0000313" key="2">
    <source>
        <dbReference type="Proteomes" id="UP001497516"/>
    </source>
</evidence>
<protein>
    <submittedName>
        <fullName evidence="1">Uncharacterized protein</fullName>
    </submittedName>
</protein>
<dbReference type="EMBL" id="OZ034813">
    <property type="protein sequence ID" value="CAL1355070.1"/>
    <property type="molecule type" value="Genomic_DNA"/>
</dbReference>
<evidence type="ECO:0000313" key="1">
    <source>
        <dbReference type="EMBL" id="CAL1355070.1"/>
    </source>
</evidence>
<gene>
    <name evidence="1" type="ORF">LTRI10_LOCUS2849</name>
</gene>